<reference evidence="3 4" key="1">
    <citation type="journal article" date="2021" name="G3 (Bethesda)">
        <title>Improved contiguity of the threespine stickleback genome using long-read sequencing.</title>
        <authorList>
            <person name="Nath S."/>
            <person name="Shaw D.E."/>
            <person name="White M.A."/>
        </authorList>
    </citation>
    <scope>NUCLEOTIDE SEQUENCE [LARGE SCALE GENOMIC DNA]</scope>
    <source>
        <strain evidence="3 4">Lake Benthic</strain>
    </source>
</reference>
<dbReference type="GeneTree" id="ENSGT00940000163911"/>
<dbReference type="PANTHER" id="PTHR45784">
    <property type="entry name" value="C-TYPE LECTIN DOMAIN FAMILY 20 MEMBER A-RELATED"/>
    <property type="match status" value="1"/>
</dbReference>
<dbReference type="InterPro" id="IPR016187">
    <property type="entry name" value="CTDL_fold"/>
</dbReference>
<dbReference type="Pfam" id="PF00059">
    <property type="entry name" value="Lectin_C"/>
    <property type="match status" value="1"/>
</dbReference>
<feature type="domain" description="C-type lectin" evidence="2">
    <location>
        <begin position="17"/>
        <end position="135"/>
    </location>
</feature>
<dbReference type="PROSITE" id="PS50041">
    <property type="entry name" value="C_TYPE_LECTIN_2"/>
    <property type="match status" value="1"/>
</dbReference>
<evidence type="ECO:0000313" key="3">
    <source>
        <dbReference type="Ensembl" id="ENSGACP00000025050.2"/>
    </source>
</evidence>
<dbReference type="PANTHER" id="PTHR45784:SF3">
    <property type="entry name" value="C-TYPE LECTIN DOMAIN FAMILY 4 MEMBER K-LIKE-RELATED"/>
    <property type="match status" value="1"/>
</dbReference>
<dbReference type="Gene3D" id="3.10.100.10">
    <property type="entry name" value="Mannose-Binding Protein A, subunit A"/>
    <property type="match status" value="1"/>
</dbReference>
<dbReference type="SMART" id="SM00034">
    <property type="entry name" value="CLECT"/>
    <property type="match status" value="1"/>
</dbReference>
<dbReference type="SUPFAM" id="SSF56436">
    <property type="entry name" value="C-type lectin-like"/>
    <property type="match status" value="1"/>
</dbReference>
<dbReference type="Bgee" id="ENSGACG00000018948">
    <property type="expression patterns" value="Expressed in pharyngeal gill and 1 other cell type or tissue"/>
</dbReference>
<proteinExistence type="predicted"/>
<dbReference type="InterPro" id="IPR016186">
    <property type="entry name" value="C-type_lectin-like/link_sf"/>
</dbReference>
<dbReference type="InterPro" id="IPR018378">
    <property type="entry name" value="C-type_lectin_CS"/>
</dbReference>
<evidence type="ECO:0000313" key="4">
    <source>
        <dbReference type="Proteomes" id="UP000007635"/>
    </source>
</evidence>
<dbReference type="AlphaFoldDB" id="G3Q594"/>
<name>G3Q594_GASAC</name>
<dbReference type="InterPro" id="IPR001304">
    <property type="entry name" value="C-type_lectin-like"/>
</dbReference>
<keyword evidence="4" id="KW-1185">Reference proteome</keyword>
<dbReference type="Proteomes" id="UP000007635">
    <property type="component" value="Chromosome VII"/>
</dbReference>
<sequence length="153" mass="17910">AEQPVCCSFCLDCLYEYHFVEKKKTWDEAQKYCREKHTDLATVYDMEDVKRLMENMEELCDSAESQSKAWIGLRKQTSGPMTWHWSLPGEKFNDSETQWKEGQPDNTQDPENCVVNQNGEWLNFPCTVECEFICYDGEICGLECNLPTEHHSF</sequence>
<reference evidence="3" key="2">
    <citation type="submission" date="2025-08" db="UniProtKB">
        <authorList>
            <consortium name="Ensembl"/>
        </authorList>
    </citation>
    <scope>IDENTIFICATION</scope>
</reference>
<protein>
    <recommendedName>
        <fullName evidence="2">C-type lectin domain-containing protein</fullName>
    </recommendedName>
</protein>
<accession>G3Q594</accession>
<organism evidence="3 4">
    <name type="scientific">Gasterosteus aculeatus aculeatus</name>
    <name type="common">three-spined stickleback</name>
    <dbReference type="NCBI Taxonomy" id="481459"/>
    <lineage>
        <taxon>Eukaryota</taxon>
        <taxon>Metazoa</taxon>
        <taxon>Chordata</taxon>
        <taxon>Craniata</taxon>
        <taxon>Vertebrata</taxon>
        <taxon>Euteleostomi</taxon>
        <taxon>Actinopterygii</taxon>
        <taxon>Neopterygii</taxon>
        <taxon>Teleostei</taxon>
        <taxon>Neoteleostei</taxon>
        <taxon>Acanthomorphata</taxon>
        <taxon>Eupercaria</taxon>
        <taxon>Perciformes</taxon>
        <taxon>Cottioidei</taxon>
        <taxon>Gasterosteales</taxon>
        <taxon>Gasterosteidae</taxon>
        <taxon>Gasterosteus</taxon>
    </lineage>
</organism>
<evidence type="ECO:0000259" key="2">
    <source>
        <dbReference type="PROSITE" id="PS50041"/>
    </source>
</evidence>
<keyword evidence="1" id="KW-1015">Disulfide bond</keyword>
<reference evidence="3" key="3">
    <citation type="submission" date="2025-09" db="UniProtKB">
        <authorList>
            <consortium name="Ensembl"/>
        </authorList>
    </citation>
    <scope>IDENTIFICATION</scope>
</reference>
<dbReference type="PROSITE" id="PS00615">
    <property type="entry name" value="C_TYPE_LECTIN_1"/>
    <property type="match status" value="1"/>
</dbReference>
<dbReference type="Ensembl" id="ENSGACT00000025099.2">
    <property type="protein sequence ID" value="ENSGACP00000025050.2"/>
    <property type="gene ID" value="ENSGACG00000018948.2"/>
</dbReference>
<evidence type="ECO:0000256" key="1">
    <source>
        <dbReference type="ARBA" id="ARBA00023157"/>
    </source>
</evidence>